<dbReference type="InterPro" id="IPR047128">
    <property type="entry name" value="PhyH"/>
</dbReference>
<evidence type="ECO:0000313" key="2">
    <source>
        <dbReference type="Proteomes" id="UP000672526"/>
    </source>
</evidence>
<protein>
    <recommendedName>
        <fullName evidence="3">Phytanoyl-CoA dioxygenase</fullName>
    </recommendedName>
</protein>
<dbReference type="Gene3D" id="2.60.120.620">
    <property type="entry name" value="q2cbj1_9rhob like domain"/>
    <property type="match status" value="1"/>
</dbReference>
<evidence type="ECO:0008006" key="3">
    <source>
        <dbReference type="Google" id="ProtNLM"/>
    </source>
</evidence>
<name>A0ABM8QVR9_9BURK</name>
<evidence type="ECO:0000313" key="1">
    <source>
        <dbReference type="EMBL" id="CAE6717800.1"/>
    </source>
</evidence>
<organism evidence="1 2">
    <name type="scientific">Paraburkholderia haematera</name>
    <dbReference type="NCBI Taxonomy" id="2793077"/>
    <lineage>
        <taxon>Bacteria</taxon>
        <taxon>Pseudomonadati</taxon>
        <taxon>Pseudomonadota</taxon>
        <taxon>Betaproteobacteria</taxon>
        <taxon>Burkholderiales</taxon>
        <taxon>Burkholderiaceae</taxon>
        <taxon>Paraburkholderia</taxon>
    </lineage>
</organism>
<dbReference type="InterPro" id="IPR008775">
    <property type="entry name" value="Phytyl_CoA_dOase-like"/>
</dbReference>
<dbReference type="Proteomes" id="UP000672526">
    <property type="component" value="Unassembled WGS sequence"/>
</dbReference>
<comment type="caution">
    <text evidence="1">The sequence shown here is derived from an EMBL/GenBank/DDBJ whole genome shotgun (WGS) entry which is preliminary data.</text>
</comment>
<dbReference type="EMBL" id="CAJNBK010000002">
    <property type="protein sequence ID" value="CAE6717800.1"/>
    <property type="molecule type" value="Genomic_DNA"/>
</dbReference>
<dbReference type="PANTHER" id="PTHR21308:SF8">
    <property type="entry name" value="PHYTANOYL-COA DIOXYGENASE FAMILY PROTEIN (AFU_ORTHOLOGUE AFUA_2G09620)"/>
    <property type="match status" value="1"/>
</dbReference>
<dbReference type="RefSeq" id="WP_211610330.1">
    <property type="nucleotide sequence ID" value="NZ_CAJNBK010000002.1"/>
</dbReference>
<dbReference type="PANTHER" id="PTHR21308">
    <property type="entry name" value="PHYTANOYL-COA ALPHA-HYDROXYLASE"/>
    <property type="match status" value="1"/>
</dbReference>
<sequence length="397" mass="44429">MSATESRRDARGRNRYREQDCSLEDFVAALRPCPDDDSLRFAAQTIDRVPVYDCHELGNALEDAPRRADLQAEWANVLNVGAGVLVLKRVYADTAPIDDATRVFESLIRQEREAGGAAADHFAKAGANDRLWNAQEKLCLRAPAVFARYFASPVLCTIAEAWLGPHFQMTSQVNVVRPGGQAQQAHRDYHLGFQTVAEAERYPAHVHAMSPFLTLQGAIAHTDMPVESGPTKLLPYSQRYAEGYLAWRRQDFRDYFETHCVQLPLEKGDALFFNPALFHAAGSNRTTSVQRMANLLQISSAYGRAMESMNRAKMCEVVYPVLLDPMRKGIITLEEADAVIASCAEGYPFPTNLDRDPPQSGLAPQSQQGLFRRALTELWSADRFIAAIREQDERRKP</sequence>
<dbReference type="Pfam" id="PF05721">
    <property type="entry name" value="PhyH"/>
    <property type="match status" value="1"/>
</dbReference>
<gene>
    <name evidence="1" type="ORF">R69888_01470</name>
</gene>
<reference evidence="1 2" key="1">
    <citation type="submission" date="2021-02" db="EMBL/GenBank/DDBJ databases">
        <authorList>
            <person name="Vanwijnsberghe S."/>
        </authorList>
    </citation>
    <scope>NUCLEOTIDE SEQUENCE [LARGE SCALE GENOMIC DNA]</scope>
    <source>
        <strain evidence="1 2">LMG 31837</strain>
    </source>
</reference>
<dbReference type="SUPFAM" id="SSF51197">
    <property type="entry name" value="Clavaminate synthase-like"/>
    <property type="match status" value="1"/>
</dbReference>
<keyword evidence="2" id="KW-1185">Reference proteome</keyword>
<proteinExistence type="predicted"/>
<accession>A0ABM8QVR9</accession>